<sequence length="187" mass="20811">MQSPRFEHPMKAPAVQTSSIRIANLNLSADELRISDWIPTGAALLSAYDQLVHELRKKLELRNSGRPALWNPVDLRDSGGPIAARKAQLSYVTSSNILELVMSADDTRTDYDLLQSSAAIPDIDELYIVGAHWFVGEYPSVNGLPAWFASLDHNQLKPELHIERGITTLTLIQTLEPEHTLHVPGLR</sequence>
<evidence type="ECO:0000313" key="1">
    <source>
        <dbReference type="EMBL" id="KAK6968984.1"/>
    </source>
</evidence>
<accession>A0AAV9Z1X0</accession>
<dbReference type="AlphaFoldDB" id="A0AAV9Z1X0"/>
<proteinExistence type="predicted"/>
<gene>
    <name evidence="1" type="ORF">R3P38DRAFT_2815100</name>
</gene>
<keyword evidence="2" id="KW-1185">Reference proteome</keyword>
<organism evidence="1 2">
    <name type="scientific">Favolaschia claudopus</name>
    <dbReference type="NCBI Taxonomy" id="2862362"/>
    <lineage>
        <taxon>Eukaryota</taxon>
        <taxon>Fungi</taxon>
        <taxon>Dikarya</taxon>
        <taxon>Basidiomycota</taxon>
        <taxon>Agaricomycotina</taxon>
        <taxon>Agaricomycetes</taxon>
        <taxon>Agaricomycetidae</taxon>
        <taxon>Agaricales</taxon>
        <taxon>Marasmiineae</taxon>
        <taxon>Mycenaceae</taxon>
        <taxon>Favolaschia</taxon>
    </lineage>
</organism>
<protein>
    <submittedName>
        <fullName evidence="1">Uncharacterized protein</fullName>
    </submittedName>
</protein>
<dbReference type="Proteomes" id="UP001362999">
    <property type="component" value="Unassembled WGS sequence"/>
</dbReference>
<evidence type="ECO:0000313" key="2">
    <source>
        <dbReference type="Proteomes" id="UP001362999"/>
    </source>
</evidence>
<reference evidence="1 2" key="1">
    <citation type="journal article" date="2024" name="J Genomics">
        <title>Draft genome sequencing and assembly of Favolaschia claudopus CIRM-BRFM 2984 isolated from oak limbs.</title>
        <authorList>
            <person name="Navarro D."/>
            <person name="Drula E."/>
            <person name="Chaduli D."/>
            <person name="Cazenave R."/>
            <person name="Ahrendt S."/>
            <person name="Wang J."/>
            <person name="Lipzen A."/>
            <person name="Daum C."/>
            <person name="Barry K."/>
            <person name="Grigoriev I.V."/>
            <person name="Favel A."/>
            <person name="Rosso M.N."/>
            <person name="Martin F."/>
        </authorList>
    </citation>
    <scope>NUCLEOTIDE SEQUENCE [LARGE SCALE GENOMIC DNA]</scope>
    <source>
        <strain evidence="1 2">CIRM-BRFM 2984</strain>
    </source>
</reference>
<comment type="caution">
    <text evidence="1">The sequence shown here is derived from an EMBL/GenBank/DDBJ whole genome shotgun (WGS) entry which is preliminary data.</text>
</comment>
<dbReference type="EMBL" id="JAWWNJ010000237">
    <property type="protein sequence ID" value="KAK6968984.1"/>
    <property type="molecule type" value="Genomic_DNA"/>
</dbReference>
<name>A0AAV9Z1X0_9AGAR</name>